<keyword evidence="2" id="KW-1185">Reference proteome</keyword>
<dbReference type="EMBL" id="ML976732">
    <property type="protein sequence ID" value="KAF1967481.1"/>
    <property type="molecule type" value="Genomic_DNA"/>
</dbReference>
<protein>
    <submittedName>
        <fullName evidence="1">Uncharacterized protein</fullName>
    </submittedName>
</protein>
<reference evidence="1" key="1">
    <citation type="journal article" date="2020" name="Stud. Mycol.">
        <title>101 Dothideomycetes genomes: a test case for predicting lifestyles and emergence of pathogens.</title>
        <authorList>
            <person name="Haridas S."/>
            <person name="Albert R."/>
            <person name="Binder M."/>
            <person name="Bloem J."/>
            <person name="Labutti K."/>
            <person name="Salamov A."/>
            <person name="Andreopoulos B."/>
            <person name="Baker S."/>
            <person name="Barry K."/>
            <person name="Bills G."/>
            <person name="Bluhm B."/>
            <person name="Cannon C."/>
            <person name="Castanera R."/>
            <person name="Culley D."/>
            <person name="Daum C."/>
            <person name="Ezra D."/>
            <person name="Gonzalez J."/>
            <person name="Henrissat B."/>
            <person name="Kuo A."/>
            <person name="Liang C."/>
            <person name="Lipzen A."/>
            <person name="Lutzoni F."/>
            <person name="Magnuson J."/>
            <person name="Mondo S."/>
            <person name="Nolan M."/>
            <person name="Ohm R."/>
            <person name="Pangilinan J."/>
            <person name="Park H.-J."/>
            <person name="Ramirez L."/>
            <person name="Alfaro M."/>
            <person name="Sun H."/>
            <person name="Tritt A."/>
            <person name="Yoshinaga Y."/>
            <person name="Zwiers L.-H."/>
            <person name="Turgeon B."/>
            <person name="Goodwin S."/>
            <person name="Spatafora J."/>
            <person name="Crous P."/>
            <person name="Grigoriev I."/>
        </authorList>
    </citation>
    <scope>NUCLEOTIDE SEQUENCE</scope>
    <source>
        <strain evidence="1">CBS 107.79</strain>
    </source>
</reference>
<organism evidence="1 2">
    <name type="scientific">Bimuria novae-zelandiae CBS 107.79</name>
    <dbReference type="NCBI Taxonomy" id="1447943"/>
    <lineage>
        <taxon>Eukaryota</taxon>
        <taxon>Fungi</taxon>
        <taxon>Dikarya</taxon>
        <taxon>Ascomycota</taxon>
        <taxon>Pezizomycotina</taxon>
        <taxon>Dothideomycetes</taxon>
        <taxon>Pleosporomycetidae</taxon>
        <taxon>Pleosporales</taxon>
        <taxon>Massarineae</taxon>
        <taxon>Didymosphaeriaceae</taxon>
        <taxon>Bimuria</taxon>
    </lineage>
</organism>
<evidence type="ECO:0000313" key="1">
    <source>
        <dbReference type="EMBL" id="KAF1967481.1"/>
    </source>
</evidence>
<sequence>MSFYRRGDSAEVFCAEGEELGGGGACLCRWGDAGITLALEAEVQLWGYRTVPPPILVRPPTNRPIPTPLTLLRSPKLIIHILLNTQRIIHPLAYRNTRPRMPLTMRASNRELAEPREHPRNPRLIDRALATLVQGFEVINEGVLLQTQAERRVTFSAYGPGAQLDAGEGVELRGASVGGVADEALAGEGERACEARNELG</sequence>
<proteinExistence type="predicted"/>
<evidence type="ECO:0000313" key="2">
    <source>
        <dbReference type="Proteomes" id="UP000800036"/>
    </source>
</evidence>
<dbReference type="Proteomes" id="UP000800036">
    <property type="component" value="Unassembled WGS sequence"/>
</dbReference>
<accession>A0A6A5URA0</accession>
<gene>
    <name evidence="1" type="ORF">BU23DRAFT_602893</name>
</gene>
<name>A0A6A5URA0_9PLEO</name>
<dbReference type="AlphaFoldDB" id="A0A6A5URA0"/>